<keyword evidence="2" id="KW-1185">Reference proteome</keyword>
<sequence length="321" mass="34916">MLVVPWPDAPLFPGIDIDTSIALLAHFDIDALVRVRFWNHLGDQYTSATLTRRIAFMLSPAFSDYEAFVHELQLTSSVVGGQAALHVFHPSEPAPRVIAIYTPHRTFFHVLGYLVHQEDFELRITACEASPIADEPPPLEVTLTKGRYSFLLVPGAKESPTPLHPLVSMWNSALCAYFGPNSFCDAYTGLNEHSRGLIHPSRLALHGQLPADLGALIRTWTARGWALSNTPSAWVGATPCRGAVSIGCAAAVRFFGDAHCTSGVLLPLGETLPRSVGVDLLQEYSVVWWRGGRTCGGGCHYGETSITGGKRLCLRSVLITT</sequence>
<protein>
    <submittedName>
        <fullName evidence="1">Uncharacterized protein</fullName>
    </submittedName>
</protein>
<dbReference type="AlphaFoldDB" id="A0A371DJ54"/>
<accession>A0A371DJ54</accession>
<name>A0A371DJ54_9APHY</name>
<gene>
    <name evidence="1" type="ORF">OH76DRAFT_1345140</name>
</gene>
<proteinExistence type="predicted"/>
<reference evidence="1 2" key="1">
    <citation type="journal article" date="2018" name="Biotechnol. Biofuels">
        <title>Integrative visual omics of the white-rot fungus Polyporus brumalis exposes the biotechnological potential of its oxidative enzymes for delignifying raw plant biomass.</title>
        <authorList>
            <person name="Miyauchi S."/>
            <person name="Rancon A."/>
            <person name="Drula E."/>
            <person name="Hage H."/>
            <person name="Chaduli D."/>
            <person name="Favel A."/>
            <person name="Grisel S."/>
            <person name="Henrissat B."/>
            <person name="Herpoel-Gimbert I."/>
            <person name="Ruiz-Duenas F.J."/>
            <person name="Chevret D."/>
            <person name="Hainaut M."/>
            <person name="Lin J."/>
            <person name="Wang M."/>
            <person name="Pangilinan J."/>
            <person name="Lipzen A."/>
            <person name="Lesage-Meessen L."/>
            <person name="Navarro D."/>
            <person name="Riley R."/>
            <person name="Grigoriev I.V."/>
            <person name="Zhou S."/>
            <person name="Raouche S."/>
            <person name="Rosso M.N."/>
        </authorList>
    </citation>
    <scope>NUCLEOTIDE SEQUENCE [LARGE SCALE GENOMIC DNA]</scope>
    <source>
        <strain evidence="1 2">BRFM 1820</strain>
    </source>
</reference>
<dbReference type="Proteomes" id="UP000256964">
    <property type="component" value="Unassembled WGS sequence"/>
</dbReference>
<organism evidence="1 2">
    <name type="scientific">Lentinus brumalis</name>
    <dbReference type="NCBI Taxonomy" id="2498619"/>
    <lineage>
        <taxon>Eukaryota</taxon>
        <taxon>Fungi</taxon>
        <taxon>Dikarya</taxon>
        <taxon>Basidiomycota</taxon>
        <taxon>Agaricomycotina</taxon>
        <taxon>Agaricomycetes</taxon>
        <taxon>Polyporales</taxon>
        <taxon>Polyporaceae</taxon>
        <taxon>Lentinus</taxon>
    </lineage>
</organism>
<evidence type="ECO:0000313" key="1">
    <source>
        <dbReference type="EMBL" id="RDX52565.1"/>
    </source>
</evidence>
<dbReference type="EMBL" id="KZ857390">
    <property type="protein sequence ID" value="RDX52565.1"/>
    <property type="molecule type" value="Genomic_DNA"/>
</dbReference>
<evidence type="ECO:0000313" key="2">
    <source>
        <dbReference type="Proteomes" id="UP000256964"/>
    </source>
</evidence>